<dbReference type="GO" id="GO:0005886">
    <property type="term" value="C:plasma membrane"/>
    <property type="evidence" value="ECO:0007669"/>
    <property type="project" value="UniProtKB-SubCell"/>
</dbReference>
<feature type="transmembrane region" description="Helical" evidence="6">
    <location>
        <begin position="149"/>
        <end position="178"/>
    </location>
</feature>
<comment type="subcellular location">
    <subcellularLocation>
        <location evidence="1">Cell membrane</location>
        <topology evidence="1">Multi-pass membrane protein</topology>
    </subcellularLocation>
</comment>
<dbReference type="Pfam" id="PF01810">
    <property type="entry name" value="LysE"/>
    <property type="match status" value="1"/>
</dbReference>
<dbReference type="GO" id="GO:0015171">
    <property type="term" value="F:amino acid transmembrane transporter activity"/>
    <property type="evidence" value="ECO:0007669"/>
    <property type="project" value="TreeGrafter"/>
</dbReference>
<evidence type="ECO:0000256" key="6">
    <source>
        <dbReference type="SAM" id="Phobius"/>
    </source>
</evidence>
<keyword evidence="4 6" id="KW-1133">Transmembrane helix</keyword>
<evidence type="ECO:0000256" key="2">
    <source>
        <dbReference type="ARBA" id="ARBA00022475"/>
    </source>
</evidence>
<dbReference type="PIRSF" id="PIRSF006324">
    <property type="entry name" value="LeuE"/>
    <property type="match status" value="1"/>
</dbReference>
<protein>
    <submittedName>
        <fullName evidence="7">Threonine/homoserine/homoserine lactone efflux protein</fullName>
    </submittedName>
</protein>
<evidence type="ECO:0000256" key="3">
    <source>
        <dbReference type="ARBA" id="ARBA00022692"/>
    </source>
</evidence>
<keyword evidence="5 6" id="KW-0472">Membrane</keyword>
<dbReference type="AlphaFoldDB" id="A0A4R2R4A3"/>
<dbReference type="OrthoDB" id="3175972at2"/>
<sequence>MAELLAFLVLAILLSITPGPDSVLVVRSTARGGRAAGVATACGAVCGGLFWGIAAVLGIATVLAQSAVLFQAIKYAGAAYLVLLGARTLIAQIRGKAAAAVPESADGQGDRLSRRQAFLIGFTCDVLNPQVGLFYLAVLPQFVPADQPFVPFALLLCLIENLVAIAWLLLIALISHAVTGFLRKPVVRRWLDRVLGGTLIGLGISVAVTP</sequence>
<name>A0A4R2R4A3_9PSEU</name>
<feature type="transmembrane region" description="Helical" evidence="6">
    <location>
        <begin position="190"/>
        <end position="208"/>
    </location>
</feature>
<evidence type="ECO:0000256" key="5">
    <source>
        <dbReference type="ARBA" id="ARBA00023136"/>
    </source>
</evidence>
<dbReference type="PANTHER" id="PTHR30086:SF20">
    <property type="entry name" value="ARGININE EXPORTER PROTEIN ARGO-RELATED"/>
    <property type="match status" value="1"/>
</dbReference>
<gene>
    <name evidence="7" type="ORF">EV191_101522</name>
</gene>
<evidence type="ECO:0000256" key="1">
    <source>
        <dbReference type="ARBA" id="ARBA00004651"/>
    </source>
</evidence>
<dbReference type="EMBL" id="SLXQ01000001">
    <property type="protein sequence ID" value="TCP56579.1"/>
    <property type="molecule type" value="Genomic_DNA"/>
</dbReference>
<dbReference type="InterPro" id="IPR001123">
    <property type="entry name" value="LeuE-type"/>
</dbReference>
<accession>A0A4R2R4A3</accession>
<dbReference type="PANTHER" id="PTHR30086">
    <property type="entry name" value="ARGININE EXPORTER PROTEIN ARGO"/>
    <property type="match status" value="1"/>
</dbReference>
<keyword evidence="8" id="KW-1185">Reference proteome</keyword>
<comment type="caution">
    <text evidence="7">The sequence shown here is derived from an EMBL/GenBank/DDBJ whole genome shotgun (WGS) entry which is preliminary data.</text>
</comment>
<keyword evidence="3 6" id="KW-0812">Transmembrane</keyword>
<dbReference type="Proteomes" id="UP000294911">
    <property type="component" value="Unassembled WGS sequence"/>
</dbReference>
<keyword evidence="2" id="KW-1003">Cell membrane</keyword>
<dbReference type="RefSeq" id="WP_132875160.1">
    <property type="nucleotide sequence ID" value="NZ_SLXQ01000001.1"/>
</dbReference>
<evidence type="ECO:0000313" key="8">
    <source>
        <dbReference type="Proteomes" id="UP000294911"/>
    </source>
</evidence>
<organism evidence="7 8">
    <name type="scientific">Tamaricihabitans halophyticus</name>
    <dbReference type="NCBI Taxonomy" id="1262583"/>
    <lineage>
        <taxon>Bacteria</taxon>
        <taxon>Bacillati</taxon>
        <taxon>Actinomycetota</taxon>
        <taxon>Actinomycetes</taxon>
        <taxon>Pseudonocardiales</taxon>
        <taxon>Pseudonocardiaceae</taxon>
        <taxon>Tamaricihabitans</taxon>
    </lineage>
</organism>
<feature type="transmembrane region" description="Helical" evidence="6">
    <location>
        <begin position="117"/>
        <end position="137"/>
    </location>
</feature>
<reference evidence="7 8" key="1">
    <citation type="submission" date="2019-03" db="EMBL/GenBank/DDBJ databases">
        <title>Genomic Encyclopedia of Type Strains, Phase IV (KMG-IV): sequencing the most valuable type-strain genomes for metagenomic binning, comparative biology and taxonomic classification.</title>
        <authorList>
            <person name="Goeker M."/>
        </authorList>
    </citation>
    <scope>NUCLEOTIDE SEQUENCE [LARGE SCALE GENOMIC DNA]</scope>
    <source>
        <strain evidence="7 8">DSM 45765</strain>
    </source>
</reference>
<evidence type="ECO:0000256" key="4">
    <source>
        <dbReference type="ARBA" id="ARBA00022989"/>
    </source>
</evidence>
<evidence type="ECO:0000313" key="7">
    <source>
        <dbReference type="EMBL" id="TCP56579.1"/>
    </source>
</evidence>
<proteinExistence type="predicted"/>